<organism evidence="1 2">
    <name type="scientific">Stephania yunnanensis</name>
    <dbReference type="NCBI Taxonomy" id="152371"/>
    <lineage>
        <taxon>Eukaryota</taxon>
        <taxon>Viridiplantae</taxon>
        <taxon>Streptophyta</taxon>
        <taxon>Embryophyta</taxon>
        <taxon>Tracheophyta</taxon>
        <taxon>Spermatophyta</taxon>
        <taxon>Magnoliopsida</taxon>
        <taxon>Ranunculales</taxon>
        <taxon>Menispermaceae</taxon>
        <taxon>Menispermoideae</taxon>
        <taxon>Cissampelideae</taxon>
        <taxon>Stephania</taxon>
    </lineage>
</organism>
<dbReference type="Proteomes" id="UP001420932">
    <property type="component" value="Unassembled WGS sequence"/>
</dbReference>
<name>A0AAP0FC61_9MAGN</name>
<comment type="caution">
    <text evidence="1">The sequence shown here is derived from an EMBL/GenBank/DDBJ whole genome shotgun (WGS) entry which is preliminary data.</text>
</comment>
<protein>
    <submittedName>
        <fullName evidence="1">Uncharacterized protein</fullName>
    </submittedName>
</protein>
<dbReference type="AlphaFoldDB" id="A0AAP0FC61"/>
<gene>
    <name evidence="1" type="ORF">Syun_023521</name>
</gene>
<dbReference type="EMBL" id="JBBNAF010000010">
    <property type="protein sequence ID" value="KAK9107510.1"/>
    <property type="molecule type" value="Genomic_DNA"/>
</dbReference>
<reference evidence="1 2" key="1">
    <citation type="submission" date="2024-01" db="EMBL/GenBank/DDBJ databases">
        <title>Genome assemblies of Stephania.</title>
        <authorList>
            <person name="Yang L."/>
        </authorList>
    </citation>
    <scope>NUCLEOTIDE SEQUENCE [LARGE SCALE GENOMIC DNA]</scope>
    <source>
        <strain evidence="1">YNDBR</strain>
        <tissue evidence="1">Leaf</tissue>
    </source>
</reference>
<evidence type="ECO:0000313" key="1">
    <source>
        <dbReference type="EMBL" id="KAK9107510.1"/>
    </source>
</evidence>
<proteinExistence type="predicted"/>
<evidence type="ECO:0000313" key="2">
    <source>
        <dbReference type="Proteomes" id="UP001420932"/>
    </source>
</evidence>
<keyword evidence="2" id="KW-1185">Reference proteome</keyword>
<accession>A0AAP0FC61</accession>
<sequence length="200" mass="21961">MNPHSLGEDDPENCHVQPLIYRRGHPYRRASTLSSSSSHSSCLYFVVLSDPSSSSSFTPLLIFEPPPWSSCISVKQLWNLRRRHASAPCRVPHHRTSACGRPHAFASHRCLTLAPLLPGRPFADALPSCLCSLVFRWATPHPRASAPWSSVGRRLTLAPLLPGRRLYSLVGELPGRLFADASPLRLCSLVAVLCSLIVAP</sequence>